<dbReference type="SUPFAM" id="SSF63418">
    <property type="entry name" value="MurE/MurF N-terminal domain"/>
    <property type="match status" value="1"/>
</dbReference>
<keyword evidence="7 11" id="KW-0133">Cell shape</keyword>
<evidence type="ECO:0000313" key="16">
    <source>
        <dbReference type="EMBL" id="HHE32370.1"/>
    </source>
</evidence>
<feature type="binding site" evidence="11">
    <location>
        <position position="43"/>
    </location>
    <ligand>
        <name>UDP-N-acetyl-alpha-D-muramoyl-L-alanyl-D-glutamate</name>
        <dbReference type="ChEBI" id="CHEBI:83900"/>
    </ligand>
</feature>
<keyword evidence="11" id="KW-0460">Magnesium</keyword>
<dbReference type="InterPro" id="IPR036565">
    <property type="entry name" value="Mur-like_cat_sf"/>
</dbReference>
<dbReference type="GO" id="GO:0009252">
    <property type="term" value="P:peptidoglycan biosynthetic process"/>
    <property type="evidence" value="ECO:0007669"/>
    <property type="project" value="UniProtKB-UniRule"/>
</dbReference>
<comment type="function">
    <text evidence="11">Catalyzes the addition of meso-diaminopimelic acid to the nucleotide precursor UDP-N-acetylmuramoyl-L-alanyl-D-glutamate (UMAG) in the biosynthesis of bacterial cell-wall peptidoglycan.</text>
</comment>
<evidence type="ECO:0000256" key="8">
    <source>
        <dbReference type="ARBA" id="ARBA00022984"/>
    </source>
</evidence>
<keyword evidence="2 11" id="KW-0963">Cytoplasm</keyword>
<feature type="binding site" evidence="11">
    <location>
        <position position="478"/>
    </location>
    <ligand>
        <name>meso-2,6-diaminopimelate</name>
        <dbReference type="ChEBI" id="CHEBI:57791"/>
    </ligand>
</feature>
<keyword evidence="4 11" id="KW-0132">Cell division</keyword>
<dbReference type="GO" id="GO:0005524">
    <property type="term" value="F:ATP binding"/>
    <property type="evidence" value="ECO:0007669"/>
    <property type="project" value="UniProtKB-UniRule"/>
</dbReference>
<evidence type="ECO:0000256" key="10">
    <source>
        <dbReference type="ARBA" id="ARBA00023316"/>
    </source>
</evidence>
<dbReference type="InterPro" id="IPR013221">
    <property type="entry name" value="Mur_ligase_cen"/>
</dbReference>
<feature type="short sequence motif" description="Meso-diaminopimelate recognition motif" evidence="11">
    <location>
        <begin position="428"/>
        <end position="431"/>
    </location>
</feature>
<gene>
    <name evidence="11" type="primary">murE</name>
    <name evidence="16" type="ORF">ENL07_07030</name>
</gene>
<comment type="subcellular location">
    <subcellularLocation>
        <location evidence="11 12">Cytoplasm</location>
    </subcellularLocation>
</comment>
<dbReference type="Gene3D" id="3.40.1390.10">
    <property type="entry name" value="MurE/MurF, N-terminal domain"/>
    <property type="match status" value="1"/>
</dbReference>
<dbReference type="GO" id="GO:0008765">
    <property type="term" value="F:UDP-N-acetylmuramoylalanyl-D-glutamate-2,6-diaminopimelate ligase activity"/>
    <property type="evidence" value="ECO:0007669"/>
    <property type="project" value="UniProtKB-UniRule"/>
</dbReference>
<feature type="binding site" evidence="11">
    <location>
        <position position="201"/>
    </location>
    <ligand>
        <name>UDP-N-acetyl-alpha-D-muramoyl-L-alanyl-D-glutamate</name>
        <dbReference type="ChEBI" id="CHEBI:83900"/>
    </ligand>
</feature>
<evidence type="ECO:0000256" key="2">
    <source>
        <dbReference type="ARBA" id="ARBA00022490"/>
    </source>
</evidence>
<dbReference type="GO" id="GO:0005737">
    <property type="term" value="C:cytoplasm"/>
    <property type="evidence" value="ECO:0007669"/>
    <property type="project" value="UniProtKB-SubCell"/>
</dbReference>
<comment type="caution">
    <text evidence="16">The sequence shown here is derived from an EMBL/GenBank/DDBJ whole genome shotgun (WGS) entry which is preliminary data.</text>
</comment>
<keyword evidence="3 11" id="KW-0436">Ligase</keyword>
<organism evidence="16">
    <name type="scientific">Chlorobaculum parvum</name>
    <dbReference type="NCBI Taxonomy" id="274539"/>
    <lineage>
        <taxon>Bacteria</taxon>
        <taxon>Pseudomonadati</taxon>
        <taxon>Chlorobiota</taxon>
        <taxon>Chlorobiia</taxon>
        <taxon>Chlorobiales</taxon>
        <taxon>Chlorobiaceae</taxon>
        <taxon>Chlorobaculum</taxon>
    </lineage>
</organism>
<dbReference type="GO" id="GO:0071555">
    <property type="term" value="P:cell wall organization"/>
    <property type="evidence" value="ECO:0007669"/>
    <property type="project" value="UniProtKB-KW"/>
</dbReference>
<dbReference type="GO" id="GO:0004326">
    <property type="term" value="F:tetrahydrofolylpolyglutamate synthase activity"/>
    <property type="evidence" value="ECO:0007669"/>
    <property type="project" value="InterPro"/>
</dbReference>
<dbReference type="GO" id="GO:0051301">
    <property type="term" value="P:cell division"/>
    <property type="evidence" value="ECO:0007669"/>
    <property type="project" value="UniProtKB-KW"/>
</dbReference>
<dbReference type="NCBIfam" id="NF001124">
    <property type="entry name" value="PRK00139.1-2"/>
    <property type="match status" value="1"/>
</dbReference>
<comment type="cofactor">
    <cofactor evidence="11">
        <name>Mg(2+)</name>
        <dbReference type="ChEBI" id="CHEBI:18420"/>
    </cofactor>
</comment>
<dbReference type="SUPFAM" id="SSF53623">
    <property type="entry name" value="MurD-like peptide ligases, catalytic domain"/>
    <property type="match status" value="1"/>
</dbReference>
<proteinExistence type="inferred from homology"/>
<name>A0A7C5DH25_9CHLB</name>
<comment type="pathway">
    <text evidence="11 12">Cell wall biogenesis; peptidoglycan biosynthesis.</text>
</comment>
<accession>A0A7C5DH25</accession>
<dbReference type="Gene3D" id="3.90.190.20">
    <property type="entry name" value="Mur ligase, C-terminal domain"/>
    <property type="match status" value="1"/>
</dbReference>
<dbReference type="Pfam" id="PF01225">
    <property type="entry name" value="Mur_ligase"/>
    <property type="match status" value="1"/>
</dbReference>
<keyword evidence="6 11" id="KW-0067">ATP-binding</keyword>
<keyword evidence="9 11" id="KW-0131">Cell cycle</keyword>
<evidence type="ECO:0000259" key="13">
    <source>
        <dbReference type="Pfam" id="PF01225"/>
    </source>
</evidence>
<feature type="binding site" evidence="11">
    <location>
        <begin position="428"/>
        <end position="431"/>
    </location>
    <ligand>
        <name>meso-2,6-diaminopimelate</name>
        <dbReference type="ChEBI" id="CHEBI:57791"/>
    </ligand>
</feature>
<feature type="binding site" evidence="11">
    <location>
        <position position="482"/>
    </location>
    <ligand>
        <name>meso-2,6-diaminopimelate</name>
        <dbReference type="ChEBI" id="CHEBI:57791"/>
    </ligand>
</feature>
<dbReference type="SUPFAM" id="SSF53244">
    <property type="entry name" value="MurD-like peptide ligases, peptide-binding domain"/>
    <property type="match status" value="1"/>
</dbReference>
<evidence type="ECO:0000256" key="3">
    <source>
        <dbReference type="ARBA" id="ARBA00022598"/>
    </source>
</evidence>
<feature type="binding site" evidence="11">
    <location>
        <begin position="124"/>
        <end position="130"/>
    </location>
    <ligand>
        <name>ATP</name>
        <dbReference type="ChEBI" id="CHEBI:30616"/>
    </ligand>
</feature>
<dbReference type="InterPro" id="IPR035911">
    <property type="entry name" value="MurE/MurF_N"/>
</dbReference>
<keyword evidence="8 11" id="KW-0573">Peptidoglycan synthesis</keyword>
<feature type="domain" description="Mur ligase C-terminal" evidence="14">
    <location>
        <begin position="352"/>
        <end position="480"/>
    </location>
</feature>
<dbReference type="GO" id="GO:0008360">
    <property type="term" value="P:regulation of cell shape"/>
    <property type="evidence" value="ECO:0007669"/>
    <property type="project" value="UniProtKB-KW"/>
</dbReference>
<dbReference type="InterPro" id="IPR004101">
    <property type="entry name" value="Mur_ligase_C"/>
</dbReference>
<dbReference type="Gene3D" id="3.40.1190.10">
    <property type="entry name" value="Mur-like, catalytic domain"/>
    <property type="match status" value="1"/>
</dbReference>
<feature type="binding site" evidence="11">
    <location>
        <position position="404"/>
    </location>
    <ligand>
        <name>meso-2,6-diaminopimelate</name>
        <dbReference type="ChEBI" id="CHEBI:57791"/>
    </ligand>
</feature>
<dbReference type="PROSITE" id="PS01011">
    <property type="entry name" value="FOLYLPOLYGLU_SYNT_1"/>
    <property type="match status" value="1"/>
</dbReference>
<dbReference type="Pfam" id="PF02875">
    <property type="entry name" value="Mur_ligase_C"/>
    <property type="match status" value="1"/>
</dbReference>
<evidence type="ECO:0000256" key="6">
    <source>
        <dbReference type="ARBA" id="ARBA00022840"/>
    </source>
</evidence>
<dbReference type="EC" id="6.3.2.13" evidence="11"/>
<feature type="binding site" evidence="11">
    <location>
        <position position="193"/>
    </location>
    <ligand>
        <name>UDP-N-acetyl-alpha-D-muramoyl-L-alanyl-D-glutamate</name>
        <dbReference type="ChEBI" id="CHEBI:83900"/>
    </ligand>
</feature>
<keyword evidence="5 11" id="KW-0547">Nucleotide-binding</keyword>
<comment type="similarity">
    <text evidence="1 11">Belongs to the MurCDEF family. MurE subfamily.</text>
</comment>
<feature type="binding site" evidence="11">
    <location>
        <begin position="166"/>
        <end position="167"/>
    </location>
    <ligand>
        <name>UDP-N-acetyl-alpha-D-muramoyl-L-alanyl-D-glutamate</name>
        <dbReference type="ChEBI" id="CHEBI:83900"/>
    </ligand>
</feature>
<dbReference type="GO" id="GO:0000287">
    <property type="term" value="F:magnesium ion binding"/>
    <property type="evidence" value="ECO:0007669"/>
    <property type="project" value="UniProtKB-UniRule"/>
</dbReference>
<sequence>MSETENGRIGTKLGELIAGLGGLCERRGACDAERGITGVSCDSRKIGAGSIFVAVRGYNTDGHLHIDSAINTGAVAVVCEAMPVELRDGVCYLLVTESRKALAELAKIFYGNASEQLMLIGVTGTNGKTTTARLITSMLNAAGIPAGYIGTGLCRIGNRDIPLERTTPESNGQHALFRQMVDAGCRAVVMEVSSHALVLDRVHGLRFKSAVFTNLTPEHLDFHETMEEYAAAKRLLFDQLDDDGFAVLNTGDPYSETMAGDLPKEQRYCCSLSGDSSLCDPDHRFWAVVSASTVDGSTVGVTVGDQSATMHVPLPGEYNVMNMLEAFAVGIGLGLDPAKALAGLAESEAVPGRMERIWSADRSRCGLVDYAHTPDALQKALETLRAVTPTGSRLTVVFGCGGNRDRKKRPEMGRIAAELADRVILTSDNPRDESPEAILDEIEAGMEGCAHLRIADRAEAVRQAVEGLGFSDILLVAGKGHEEYQEVAGRKHHFSDRETLAACFAEVHFEREVKEQS</sequence>
<feature type="modified residue" description="N6-carboxylysine" evidence="11">
    <location>
        <position position="233"/>
    </location>
</feature>
<keyword evidence="10 11" id="KW-0961">Cell wall biogenesis/degradation</keyword>
<dbReference type="InterPro" id="IPR036615">
    <property type="entry name" value="Mur_ligase_C_dom_sf"/>
</dbReference>
<evidence type="ECO:0000256" key="7">
    <source>
        <dbReference type="ARBA" id="ARBA00022960"/>
    </source>
</evidence>
<dbReference type="EMBL" id="DRSQ01000143">
    <property type="protein sequence ID" value="HHE32370.1"/>
    <property type="molecule type" value="Genomic_DNA"/>
</dbReference>
<dbReference type="UniPathway" id="UPA00219"/>
<dbReference type="HAMAP" id="MF_00208">
    <property type="entry name" value="MurE"/>
    <property type="match status" value="1"/>
</dbReference>
<evidence type="ECO:0000256" key="11">
    <source>
        <dbReference type="HAMAP-Rule" id="MF_00208"/>
    </source>
</evidence>
<evidence type="ECO:0000256" key="12">
    <source>
        <dbReference type="RuleBase" id="RU004135"/>
    </source>
</evidence>
<evidence type="ECO:0000256" key="5">
    <source>
        <dbReference type="ARBA" id="ARBA00022741"/>
    </source>
</evidence>
<comment type="catalytic activity">
    <reaction evidence="11">
        <text>UDP-N-acetyl-alpha-D-muramoyl-L-alanyl-D-glutamate + meso-2,6-diaminopimelate + ATP = UDP-N-acetyl-alpha-D-muramoyl-L-alanyl-gamma-D-glutamyl-meso-2,6-diaminopimelate + ADP + phosphate + H(+)</text>
        <dbReference type="Rhea" id="RHEA:23676"/>
        <dbReference type="ChEBI" id="CHEBI:15378"/>
        <dbReference type="ChEBI" id="CHEBI:30616"/>
        <dbReference type="ChEBI" id="CHEBI:43474"/>
        <dbReference type="ChEBI" id="CHEBI:57791"/>
        <dbReference type="ChEBI" id="CHEBI:83900"/>
        <dbReference type="ChEBI" id="CHEBI:83905"/>
        <dbReference type="ChEBI" id="CHEBI:456216"/>
        <dbReference type="EC" id="6.3.2.13"/>
    </reaction>
</comment>
<dbReference type="Pfam" id="PF08245">
    <property type="entry name" value="Mur_ligase_M"/>
    <property type="match status" value="1"/>
</dbReference>
<evidence type="ECO:0000256" key="4">
    <source>
        <dbReference type="ARBA" id="ARBA00022618"/>
    </source>
</evidence>
<evidence type="ECO:0000256" key="9">
    <source>
        <dbReference type="ARBA" id="ARBA00023306"/>
    </source>
</evidence>
<evidence type="ECO:0000259" key="14">
    <source>
        <dbReference type="Pfam" id="PF02875"/>
    </source>
</evidence>
<dbReference type="PANTHER" id="PTHR23135">
    <property type="entry name" value="MUR LIGASE FAMILY MEMBER"/>
    <property type="match status" value="1"/>
</dbReference>
<evidence type="ECO:0000259" key="15">
    <source>
        <dbReference type="Pfam" id="PF08245"/>
    </source>
</evidence>
<dbReference type="PANTHER" id="PTHR23135:SF4">
    <property type="entry name" value="UDP-N-ACETYLMURAMOYL-L-ALANYL-D-GLUTAMATE--2,6-DIAMINOPIMELATE LIGASE MURE HOMOLOG, CHLOROPLASTIC"/>
    <property type="match status" value="1"/>
</dbReference>
<dbReference type="InterPro" id="IPR000713">
    <property type="entry name" value="Mur_ligase_N"/>
</dbReference>
<dbReference type="InterPro" id="IPR005761">
    <property type="entry name" value="UDP-N-AcMur-Glu-dNH2Pim_ligase"/>
</dbReference>
<dbReference type="NCBIfam" id="TIGR01085">
    <property type="entry name" value="murE"/>
    <property type="match status" value="1"/>
</dbReference>
<comment type="PTM">
    <text evidence="11">Carboxylation is probably crucial for Mg(2+) binding and, consequently, for the gamma-phosphate positioning of ATP.</text>
</comment>
<feature type="domain" description="Mur ligase N-terminal catalytic" evidence="13">
    <location>
        <begin position="36"/>
        <end position="110"/>
    </location>
</feature>
<protein>
    <recommendedName>
        <fullName evidence="11">UDP-N-acetylmuramoyl-L-alanyl-D-glutamate--2,6-diaminopimelate ligase</fullName>
        <ecNumber evidence="11">6.3.2.13</ecNumber>
    </recommendedName>
    <alternativeName>
        <fullName evidence="11">Meso-A2pm-adding enzyme</fullName>
    </alternativeName>
    <alternativeName>
        <fullName evidence="11">Meso-diaminopimelate-adding enzyme</fullName>
    </alternativeName>
    <alternativeName>
        <fullName evidence="11">UDP-MurNAc-L-Ala-D-Glu:meso-diaminopimelate ligase</fullName>
    </alternativeName>
    <alternativeName>
        <fullName evidence="11">UDP-MurNAc-tripeptide synthetase</fullName>
    </alternativeName>
    <alternativeName>
        <fullName evidence="11">UDP-N-acetylmuramyl-tripeptide synthetase</fullName>
    </alternativeName>
</protein>
<dbReference type="Proteomes" id="UP000886058">
    <property type="component" value="Unassembled WGS sequence"/>
</dbReference>
<evidence type="ECO:0000256" key="1">
    <source>
        <dbReference type="ARBA" id="ARBA00005898"/>
    </source>
</evidence>
<dbReference type="AlphaFoldDB" id="A0A7C5DH25"/>
<reference evidence="16" key="1">
    <citation type="journal article" date="2020" name="mSystems">
        <title>Genome- and Community-Level Interaction Insights into Carbon Utilization and Element Cycling Functions of Hydrothermarchaeota in Hydrothermal Sediment.</title>
        <authorList>
            <person name="Zhou Z."/>
            <person name="Liu Y."/>
            <person name="Xu W."/>
            <person name="Pan J."/>
            <person name="Luo Z.H."/>
            <person name="Li M."/>
        </authorList>
    </citation>
    <scope>NUCLEOTIDE SEQUENCE [LARGE SCALE GENOMIC DNA]</scope>
    <source>
        <strain evidence="16">HyVt-633</strain>
    </source>
</reference>
<dbReference type="NCBIfam" id="NF001126">
    <property type="entry name" value="PRK00139.1-4"/>
    <property type="match status" value="1"/>
</dbReference>
<dbReference type="InterPro" id="IPR018109">
    <property type="entry name" value="Folylpolyglutamate_synth_CS"/>
</dbReference>
<comment type="caution">
    <text evidence="11">Lacks conserved residue(s) required for the propagation of feature annotation.</text>
</comment>
<feature type="domain" description="Mur ligase central" evidence="15">
    <location>
        <begin position="122"/>
        <end position="329"/>
    </location>
</feature>